<dbReference type="SUPFAM" id="SSF52172">
    <property type="entry name" value="CheY-like"/>
    <property type="match status" value="1"/>
</dbReference>
<keyword evidence="2" id="KW-0902">Two-component regulatory system</keyword>
<dbReference type="AlphaFoldDB" id="A0A7X0VUH8"/>
<keyword evidence="11" id="KW-1185">Reference proteome</keyword>
<evidence type="ECO:0000256" key="1">
    <source>
        <dbReference type="ARBA" id="ARBA00022553"/>
    </source>
</evidence>
<dbReference type="RefSeq" id="WP_185127957.1">
    <property type="nucleotide sequence ID" value="NZ_JACJVO010000007.1"/>
</dbReference>
<keyword evidence="3" id="KW-0805">Transcription regulation</keyword>
<feature type="DNA-binding region" description="OmpR/PhoB-type" evidence="7">
    <location>
        <begin position="124"/>
        <end position="227"/>
    </location>
</feature>
<accession>A0A7X0VUH8</accession>
<dbReference type="Gene3D" id="6.10.250.690">
    <property type="match status" value="1"/>
</dbReference>
<keyword evidence="4 7" id="KW-0238">DNA-binding</keyword>
<dbReference type="GO" id="GO:0000156">
    <property type="term" value="F:phosphorelay response regulator activity"/>
    <property type="evidence" value="ECO:0007669"/>
    <property type="project" value="TreeGrafter"/>
</dbReference>
<proteinExistence type="predicted"/>
<dbReference type="PANTHER" id="PTHR48111">
    <property type="entry name" value="REGULATOR OF RPOS"/>
    <property type="match status" value="1"/>
</dbReference>
<feature type="domain" description="OmpR/PhoB-type" evidence="9">
    <location>
        <begin position="124"/>
        <end position="227"/>
    </location>
</feature>
<keyword evidence="1 6" id="KW-0597">Phosphoprotein</keyword>
<dbReference type="SMART" id="SM00448">
    <property type="entry name" value="REC"/>
    <property type="match status" value="1"/>
</dbReference>
<protein>
    <submittedName>
        <fullName evidence="10">Response regulator transcription factor</fullName>
    </submittedName>
</protein>
<dbReference type="InterPro" id="IPR016032">
    <property type="entry name" value="Sig_transdc_resp-reg_C-effctor"/>
</dbReference>
<dbReference type="PROSITE" id="PS50110">
    <property type="entry name" value="RESPONSE_REGULATORY"/>
    <property type="match status" value="1"/>
</dbReference>
<dbReference type="Proteomes" id="UP000564644">
    <property type="component" value="Unassembled WGS sequence"/>
</dbReference>
<dbReference type="SMART" id="SM00862">
    <property type="entry name" value="Trans_reg_C"/>
    <property type="match status" value="1"/>
</dbReference>
<evidence type="ECO:0000256" key="5">
    <source>
        <dbReference type="ARBA" id="ARBA00023163"/>
    </source>
</evidence>
<dbReference type="Pfam" id="PF00486">
    <property type="entry name" value="Trans_reg_C"/>
    <property type="match status" value="1"/>
</dbReference>
<feature type="modified residue" description="4-aspartylphosphate" evidence="6">
    <location>
        <position position="52"/>
    </location>
</feature>
<evidence type="ECO:0000256" key="2">
    <source>
        <dbReference type="ARBA" id="ARBA00023012"/>
    </source>
</evidence>
<dbReference type="Gene3D" id="3.40.50.2300">
    <property type="match status" value="1"/>
</dbReference>
<evidence type="ECO:0000259" key="9">
    <source>
        <dbReference type="PROSITE" id="PS51755"/>
    </source>
</evidence>
<dbReference type="InterPro" id="IPR001789">
    <property type="entry name" value="Sig_transdc_resp-reg_receiver"/>
</dbReference>
<evidence type="ECO:0000313" key="11">
    <source>
        <dbReference type="Proteomes" id="UP000564644"/>
    </source>
</evidence>
<gene>
    <name evidence="10" type="ORF">H7C18_05165</name>
</gene>
<dbReference type="InterPro" id="IPR036388">
    <property type="entry name" value="WH-like_DNA-bd_sf"/>
</dbReference>
<keyword evidence="5" id="KW-0804">Transcription</keyword>
<dbReference type="InterPro" id="IPR011006">
    <property type="entry name" value="CheY-like_superfamily"/>
</dbReference>
<evidence type="ECO:0000256" key="6">
    <source>
        <dbReference type="PROSITE-ProRule" id="PRU00169"/>
    </source>
</evidence>
<dbReference type="PANTHER" id="PTHR48111:SF1">
    <property type="entry name" value="TWO-COMPONENT RESPONSE REGULATOR ORR33"/>
    <property type="match status" value="1"/>
</dbReference>
<dbReference type="Pfam" id="PF00072">
    <property type="entry name" value="Response_reg"/>
    <property type="match status" value="1"/>
</dbReference>
<dbReference type="PROSITE" id="PS51755">
    <property type="entry name" value="OMPR_PHOB"/>
    <property type="match status" value="1"/>
</dbReference>
<evidence type="ECO:0000256" key="4">
    <source>
        <dbReference type="ARBA" id="ARBA00023125"/>
    </source>
</evidence>
<evidence type="ECO:0000256" key="7">
    <source>
        <dbReference type="PROSITE-ProRule" id="PRU01091"/>
    </source>
</evidence>
<dbReference type="InterPro" id="IPR001867">
    <property type="entry name" value="OmpR/PhoB-type_DNA-bd"/>
</dbReference>
<name>A0A7X0VUH8_9BACL</name>
<reference evidence="10 11" key="1">
    <citation type="submission" date="2020-08" db="EMBL/GenBank/DDBJ databases">
        <title>Cohnella phylogeny.</title>
        <authorList>
            <person name="Dunlap C."/>
        </authorList>
    </citation>
    <scope>NUCLEOTIDE SEQUENCE [LARGE SCALE GENOMIC DNA]</scope>
    <source>
        <strain evidence="10 11">CBP 2801</strain>
    </source>
</reference>
<dbReference type="CDD" id="cd17574">
    <property type="entry name" value="REC_OmpR"/>
    <property type="match status" value="1"/>
</dbReference>
<dbReference type="SUPFAM" id="SSF46894">
    <property type="entry name" value="C-terminal effector domain of the bipartite response regulators"/>
    <property type="match status" value="1"/>
</dbReference>
<dbReference type="GO" id="GO:0006355">
    <property type="term" value="P:regulation of DNA-templated transcription"/>
    <property type="evidence" value="ECO:0007669"/>
    <property type="project" value="InterPro"/>
</dbReference>
<dbReference type="GO" id="GO:0000976">
    <property type="term" value="F:transcription cis-regulatory region binding"/>
    <property type="evidence" value="ECO:0007669"/>
    <property type="project" value="TreeGrafter"/>
</dbReference>
<evidence type="ECO:0000256" key="3">
    <source>
        <dbReference type="ARBA" id="ARBA00023015"/>
    </source>
</evidence>
<dbReference type="GO" id="GO:0032993">
    <property type="term" value="C:protein-DNA complex"/>
    <property type="evidence" value="ECO:0007669"/>
    <property type="project" value="TreeGrafter"/>
</dbReference>
<dbReference type="EMBL" id="JACJVO010000007">
    <property type="protein sequence ID" value="MBB6730282.1"/>
    <property type="molecule type" value="Genomic_DNA"/>
</dbReference>
<dbReference type="InterPro" id="IPR039420">
    <property type="entry name" value="WalR-like"/>
</dbReference>
<organism evidence="10 11">
    <name type="scientific">Cohnella zeiphila</name>
    <dbReference type="NCBI Taxonomy" id="2761120"/>
    <lineage>
        <taxon>Bacteria</taxon>
        <taxon>Bacillati</taxon>
        <taxon>Bacillota</taxon>
        <taxon>Bacilli</taxon>
        <taxon>Bacillales</taxon>
        <taxon>Paenibacillaceae</taxon>
        <taxon>Cohnella</taxon>
    </lineage>
</organism>
<comment type="caution">
    <text evidence="10">The sequence shown here is derived from an EMBL/GenBank/DDBJ whole genome shotgun (WGS) entry which is preliminary data.</text>
</comment>
<sequence length="227" mass="25907">MTKILVVEDDSLLGEMLTLYLSEEQFDVRRVETAKDGYDALRRFDPDAIVLDLMLPDAEGAEVCRFFREKSPVPIIVTSMKTAVADRIRAIMCGADDYLTKPYSVQELKVRIMAMLRRIAAYSPPVPSAAPARCRIGLDLERRTIVLDGRQIETTFSEYELMKLFTKHPGRVFSREELLNAIRGADSFVNERAMDVHIANLRRKIEPDAKQPQHIKTVWGVGYKFIN</sequence>
<feature type="domain" description="Response regulatory" evidence="8">
    <location>
        <begin position="3"/>
        <end position="116"/>
    </location>
</feature>
<dbReference type="Gene3D" id="1.10.10.10">
    <property type="entry name" value="Winged helix-like DNA-binding domain superfamily/Winged helix DNA-binding domain"/>
    <property type="match status" value="1"/>
</dbReference>
<dbReference type="GO" id="GO:0005829">
    <property type="term" value="C:cytosol"/>
    <property type="evidence" value="ECO:0007669"/>
    <property type="project" value="TreeGrafter"/>
</dbReference>
<dbReference type="CDD" id="cd00383">
    <property type="entry name" value="trans_reg_C"/>
    <property type="match status" value="1"/>
</dbReference>
<evidence type="ECO:0000259" key="8">
    <source>
        <dbReference type="PROSITE" id="PS50110"/>
    </source>
</evidence>
<evidence type="ECO:0000313" key="10">
    <source>
        <dbReference type="EMBL" id="MBB6730282.1"/>
    </source>
</evidence>